<protein>
    <submittedName>
        <fullName evidence="2">Uncharacterized protein</fullName>
    </submittedName>
</protein>
<dbReference type="EMBL" id="KE344673">
    <property type="protein sequence ID" value="EXB75208.1"/>
    <property type="molecule type" value="Genomic_DNA"/>
</dbReference>
<dbReference type="SUPFAM" id="SSF47370">
    <property type="entry name" value="Bromodomain"/>
    <property type="match status" value="1"/>
</dbReference>
<evidence type="ECO:0000313" key="3">
    <source>
        <dbReference type="Proteomes" id="UP000030645"/>
    </source>
</evidence>
<sequence>MMMNEAVKSLCHGMWHPIDLGTGKSKLNKDLYTTVDRFADDVRLASFPHYSSNNGGQGDETRIPVLTGSTGVQRIGRRNNILVRFKCHPKSPKNRIVSSFEATLMEEDIEKGKGLP</sequence>
<dbReference type="AlphaFoldDB" id="W9RWA8"/>
<dbReference type="Proteomes" id="UP000030645">
    <property type="component" value="Unassembled WGS sequence"/>
</dbReference>
<gene>
    <name evidence="2" type="ORF">L484_025990</name>
</gene>
<accession>W9RWA8</accession>
<evidence type="ECO:0000256" key="1">
    <source>
        <dbReference type="ARBA" id="ARBA00023117"/>
    </source>
</evidence>
<keyword evidence="1" id="KW-0103">Bromodomain</keyword>
<dbReference type="Gene3D" id="1.20.920.10">
    <property type="entry name" value="Bromodomain-like"/>
    <property type="match status" value="1"/>
</dbReference>
<dbReference type="InterPro" id="IPR036427">
    <property type="entry name" value="Bromodomain-like_sf"/>
</dbReference>
<organism evidence="2 3">
    <name type="scientific">Morus notabilis</name>
    <dbReference type="NCBI Taxonomy" id="981085"/>
    <lineage>
        <taxon>Eukaryota</taxon>
        <taxon>Viridiplantae</taxon>
        <taxon>Streptophyta</taxon>
        <taxon>Embryophyta</taxon>
        <taxon>Tracheophyta</taxon>
        <taxon>Spermatophyta</taxon>
        <taxon>Magnoliopsida</taxon>
        <taxon>eudicotyledons</taxon>
        <taxon>Gunneridae</taxon>
        <taxon>Pentapetalae</taxon>
        <taxon>rosids</taxon>
        <taxon>fabids</taxon>
        <taxon>Rosales</taxon>
        <taxon>Moraceae</taxon>
        <taxon>Moreae</taxon>
        <taxon>Morus</taxon>
    </lineage>
</organism>
<keyword evidence="3" id="KW-1185">Reference proteome</keyword>
<name>W9RWA8_9ROSA</name>
<reference evidence="3" key="1">
    <citation type="submission" date="2013-01" db="EMBL/GenBank/DDBJ databases">
        <title>Draft Genome Sequence of a Mulberry Tree, Morus notabilis C.K. Schneid.</title>
        <authorList>
            <person name="He N."/>
            <person name="Zhao S."/>
        </authorList>
    </citation>
    <scope>NUCLEOTIDE SEQUENCE</scope>
</reference>
<proteinExistence type="predicted"/>
<evidence type="ECO:0000313" key="2">
    <source>
        <dbReference type="EMBL" id="EXB75208.1"/>
    </source>
</evidence>